<feature type="compositionally biased region" description="Basic residues" evidence="1">
    <location>
        <begin position="253"/>
        <end position="268"/>
    </location>
</feature>
<dbReference type="InterPro" id="IPR011009">
    <property type="entry name" value="Kinase-like_dom_sf"/>
</dbReference>
<evidence type="ECO:0000259" key="2">
    <source>
        <dbReference type="Pfam" id="PF09192"/>
    </source>
</evidence>
<evidence type="ECO:0000256" key="1">
    <source>
        <dbReference type="SAM" id="MobiDB-lite"/>
    </source>
</evidence>
<sequence length="458" mass="51552">MFTFRNSVPNHGQASSAEGVAKMPPVQRILNPTWGRDTGAKRTTFGNSGCTFFVVDDKGTHFVVKLSDNQQGLEKEAFSSSFLRNLDSESVRAPETVLLAKGSAEVTSLYNALGYDNSDGSKQLRSMIKKMPKGHYLLLMERLPGDVLVHVDGWREGAKDTLASDEFMTKMGELCAYDLIMGNNDRMLQLLNWGNMLYDPASGTIGAIDQEMSVVSQKGNLNNMAAKDVTAAVSKWRDMTRTLTMRSTERSRGTRRTRQTNRTRRTSRRSRDTNLGRSGDWNDDGFRDDWDDGDLGYGARSDLLDDDFGGSRKYVSETEERERLAEIMAMKKGPARRRAYNAYLRELQEDFMLPVFEELLILSSEDKTGSHPLTQFVIRKITDFTGIRGLSARAFEKGMLKGYLHLSERVQSPMFLDAVLGSVTAGIEEEGEGFANNLLHYTQHLWKTADRTALRRRL</sequence>
<dbReference type="SUPFAM" id="SSF56112">
    <property type="entry name" value="Protein kinase-like (PK-like)"/>
    <property type="match status" value="1"/>
</dbReference>
<gene>
    <name evidence="3" type="ORF">FUAX_26110</name>
</gene>
<evidence type="ECO:0000313" key="3">
    <source>
        <dbReference type="EMBL" id="BDD10179.1"/>
    </source>
</evidence>
<protein>
    <recommendedName>
        <fullName evidence="2">Actin-fragmin kinase catalytic domain-containing protein</fullName>
    </recommendedName>
</protein>
<dbReference type="RefSeq" id="WP_338391750.1">
    <property type="nucleotide sequence ID" value="NZ_AP025314.1"/>
</dbReference>
<feature type="region of interest" description="Disordered" evidence="1">
    <location>
        <begin position="1"/>
        <end position="26"/>
    </location>
</feature>
<feature type="domain" description="Actin-fragmin kinase catalytic" evidence="2">
    <location>
        <begin position="41"/>
        <end position="195"/>
    </location>
</feature>
<keyword evidence="4" id="KW-1185">Reference proteome</keyword>
<accession>A0AAU9CUM9</accession>
<proteinExistence type="predicted"/>
<organism evidence="3 4">
    <name type="scientific">Fulvitalea axinellae</name>
    <dbReference type="NCBI Taxonomy" id="1182444"/>
    <lineage>
        <taxon>Bacteria</taxon>
        <taxon>Pseudomonadati</taxon>
        <taxon>Bacteroidota</taxon>
        <taxon>Cytophagia</taxon>
        <taxon>Cytophagales</taxon>
        <taxon>Persicobacteraceae</taxon>
        <taxon>Fulvitalea</taxon>
    </lineage>
</organism>
<feature type="compositionally biased region" description="Polar residues" evidence="1">
    <location>
        <begin position="1"/>
        <end position="16"/>
    </location>
</feature>
<name>A0AAU9CUM9_9BACT</name>
<dbReference type="AlphaFoldDB" id="A0AAU9CUM9"/>
<dbReference type="KEGG" id="fax:FUAX_26110"/>
<feature type="region of interest" description="Disordered" evidence="1">
    <location>
        <begin position="242"/>
        <end position="278"/>
    </location>
</feature>
<dbReference type="Proteomes" id="UP001348817">
    <property type="component" value="Chromosome"/>
</dbReference>
<reference evidence="3 4" key="1">
    <citation type="submission" date="2021-12" db="EMBL/GenBank/DDBJ databases">
        <title>Genome sequencing of bacteria with rrn-lacking chromosome and rrn-plasmid.</title>
        <authorList>
            <person name="Anda M."/>
            <person name="Iwasaki W."/>
        </authorList>
    </citation>
    <scope>NUCLEOTIDE SEQUENCE [LARGE SCALE GENOMIC DNA]</scope>
    <source>
        <strain evidence="3 4">DSM 100852</strain>
    </source>
</reference>
<dbReference type="EMBL" id="AP025314">
    <property type="protein sequence ID" value="BDD10179.1"/>
    <property type="molecule type" value="Genomic_DNA"/>
</dbReference>
<dbReference type="InterPro" id="IPR015275">
    <property type="entry name" value="Actin-fragmin_kin_cat_dom"/>
</dbReference>
<dbReference type="Pfam" id="PF09192">
    <property type="entry name" value="Act-Frag_cataly"/>
    <property type="match status" value="1"/>
</dbReference>
<evidence type="ECO:0000313" key="4">
    <source>
        <dbReference type="Proteomes" id="UP001348817"/>
    </source>
</evidence>